<evidence type="ECO:0000313" key="4">
    <source>
        <dbReference type="EMBL" id="REE95948.1"/>
    </source>
</evidence>
<evidence type="ECO:0000256" key="2">
    <source>
        <dbReference type="RuleBase" id="RU003749"/>
    </source>
</evidence>
<sequence>MTVLPGASADDAGKDRFTVSAGLRGRWVTVEVVGDLDMASAETLHDRLSDAVQTSPWIVLDASRVTFCDSSGLNVLIRAWRTAERAGGRLVVLRPSVHLHRVLQLTGLDQRLPIADTPPE</sequence>
<dbReference type="InterPro" id="IPR036513">
    <property type="entry name" value="STAS_dom_sf"/>
</dbReference>
<dbReference type="GO" id="GO:0043856">
    <property type="term" value="F:anti-sigma factor antagonist activity"/>
    <property type="evidence" value="ECO:0007669"/>
    <property type="project" value="InterPro"/>
</dbReference>
<evidence type="ECO:0000313" key="5">
    <source>
        <dbReference type="Proteomes" id="UP000256661"/>
    </source>
</evidence>
<accession>A0A3D9SJ24</accession>
<comment type="caution">
    <text evidence="4">The sequence shown here is derived from an EMBL/GenBank/DDBJ whole genome shotgun (WGS) entry which is preliminary data.</text>
</comment>
<dbReference type="PANTHER" id="PTHR33495:SF2">
    <property type="entry name" value="ANTI-SIGMA FACTOR ANTAGONIST TM_1081-RELATED"/>
    <property type="match status" value="1"/>
</dbReference>
<dbReference type="InterPro" id="IPR058548">
    <property type="entry name" value="MlaB-like_STAS"/>
</dbReference>
<evidence type="ECO:0000259" key="3">
    <source>
        <dbReference type="PROSITE" id="PS50801"/>
    </source>
</evidence>
<comment type="similarity">
    <text evidence="1 2">Belongs to the anti-sigma-factor antagonist family.</text>
</comment>
<evidence type="ECO:0000256" key="1">
    <source>
        <dbReference type="ARBA" id="ARBA00009013"/>
    </source>
</evidence>
<dbReference type="OrthoDB" id="3483260at2"/>
<dbReference type="NCBIfam" id="TIGR00377">
    <property type="entry name" value="ant_ant_sig"/>
    <property type="match status" value="1"/>
</dbReference>
<dbReference type="CDD" id="cd07043">
    <property type="entry name" value="STAS_anti-anti-sigma_factors"/>
    <property type="match status" value="1"/>
</dbReference>
<dbReference type="Gene3D" id="3.30.750.24">
    <property type="entry name" value="STAS domain"/>
    <property type="match status" value="1"/>
</dbReference>
<proteinExistence type="inferred from homology"/>
<reference evidence="4 5" key="1">
    <citation type="submission" date="2018-08" db="EMBL/GenBank/DDBJ databases">
        <title>Sequencing the genomes of 1000 actinobacteria strains.</title>
        <authorList>
            <person name="Klenk H.-P."/>
        </authorList>
    </citation>
    <scope>NUCLEOTIDE SEQUENCE [LARGE SCALE GENOMIC DNA]</scope>
    <source>
        <strain evidence="4 5">DSM 43927</strain>
    </source>
</reference>
<dbReference type="SUPFAM" id="SSF52091">
    <property type="entry name" value="SpoIIaa-like"/>
    <property type="match status" value="1"/>
</dbReference>
<dbReference type="EMBL" id="QTTT01000001">
    <property type="protein sequence ID" value="REE95948.1"/>
    <property type="molecule type" value="Genomic_DNA"/>
</dbReference>
<dbReference type="RefSeq" id="WP_116021674.1">
    <property type="nucleotide sequence ID" value="NZ_QTTT01000001.1"/>
</dbReference>
<dbReference type="PROSITE" id="PS50801">
    <property type="entry name" value="STAS"/>
    <property type="match status" value="1"/>
</dbReference>
<gene>
    <name evidence="4" type="ORF">DFJ69_1363</name>
</gene>
<keyword evidence="5" id="KW-1185">Reference proteome</keyword>
<dbReference type="PANTHER" id="PTHR33495">
    <property type="entry name" value="ANTI-SIGMA FACTOR ANTAGONIST TM_1081-RELATED-RELATED"/>
    <property type="match status" value="1"/>
</dbReference>
<dbReference type="InterPro" id="IPR002645">
    <property type="entry name" value="STAS_dom"/>
</dbReference>
<protein>
    <recommendedName>
        <fullName evidence="2">Anti-sigma factor antagonist</fullName>
    </recommendedName>
</protein>
<organism evidence="4 5">
    <name type="scientific">Thermomonospora umbrina</name>
    <dbReference type="NCBI Taxonomy" id="111806"/>
    <lineage>
        <taxon>Bacteria</taxon>
        <taxon>Bacillati</taxon>
        <taxon>Actinomycetota</taxon>
        <taxon>Actinomycetes</taxon>
        <taxon>Streptosporangiales</taxon>
        <taxon>Thermomonosporaceae</taxon>
        <taxon>Thermomonospora</taxon>
    </lineage>
</organism>
<dbReference type="Proteomes" id="UP000256661">
    <property type="component" value="Unassembled WGS sequence"/>
</dbReference>
<name>A0A3D9SJ24_9ACTN</name>
<dbReference type="Pfam" id="PF13466">
    <property type="entry name" value="STAS_2"/>
    <property type="match status" value="1"/>
</dbReference>
<dbReference type="AlphaFoldDB" id="A0A3D9SJ24"/>
<feature type="domain" description="STAS" evidence="3">
    <location>
        <begin position="28"/>
        <end position="120"/>
    </location>
</feature>
<dbReference type="InterPro" id="IPR003658">
    <property type="entry name" value="Anti-sigma_ant"/>
</dbReference>